<evidence type="ECO:0000256" key="1">
    <source>
        <dbReference type="ARBA" id="ARBA00001962"/>
    </source>
</evidence>
<dbReference type="PROSITE" id="PS00368">
    <property type="entry name" value="RIBORED_SMALL"/>
    <property type="match status" value="1"/>
</dbReference>
<comment type="cofactor">
    <cofactor evidence="1">
        <name>Fe cation</name>
        <dbReference type="ChEBI" id="CHEBI:24875"/>
    </cofactor>
</comment>
<evidence type="ECO:0000256" key="2">
    <source>
        <dbReference type="ARBA" id="ARBA00009303"/>
    </source>
</evidence>
<keyword evidence="8" id="KW-1133">Transmembrane helix</keyword>
<dbReference type="InterPro" id="IPR030475">
    <property type="entry name" value="RNR_small_AS"/>
</dbReference>
<evidence type="ECO:0000256" key="8">
    <source>
        <dbReference type="SAM" id="Phobius"/>
    </source>
</evidence>
<dbReference type="InterPro" id="IPR009078">
    <property type="entry name" value="Ferritin-like_SF"/>
</dbReference>
<keyword evidence="8" id="KW-0812">Transmembrane</keyword>
<dbReference type="CDD" id="cd01049">
    <property type="entry name" value="RNRR2"/>
    <property type="match status" value="1"/>
</dbReference>
<name>Q8JV65_HHV2G</name>
<evidence type="ECO:0000256" key="7">
    <source>
        <dbReference type="SAM" id="MobiDB-lite"/>
    </source>
</evidence>
<organism evidence="9">
    <name type="scientific">Human herpesvirus 2 (strain G)</name>
    <name type="common">HHV-2</name>
    <name type="synonym">Human herpes simplex virus 2</name>
    <dbReference type="NCBI Taxonomy" id="10314"/>
    <lineage>
        <taxon>Viruses</taxon>
        <taxon>Duplodnaviria</taxon>
        <taxon>Heunggongvirae</taxon>
        <taxon>Peploviricota</taxon>
        <taxon>Herviviricetes</taxon>
        <taxon>Herpesvirales</taxon>
        <taxon>Orthoherpesviridae</taxon>
        <taxon>Alphaherpesvirinae</taxon>
        <taxon>Simplexvirus</taxon>
        <taxon>Simplexvirus humanalpha2</taxon>
        <taxon>Human herpesvirus 2</taxon>
    </lineage>
</organism>
<dbReference type="GO" id="GO:0009263">
    <property type="term" value="P:deoxyribonucleotide biosynthetic process"/>
    <property type="evidence" value="ECO:0007669"/>
    <property type="project" value="InterPro"/>
</dbReference>
<dbReference type="UniPathway" id="UPA00326"/>
<protein>
    <recommendedName>
        <fullName evidence="3">ribonucleoside-diphosphate reductase</fullName>
        <ecNumber evidence="3">1.17.4.1</ecNumber>
    </recommendedName>
</protein>
<evidence type="ECO:0000256" key="5">
    <source>
        <dbReference type="ARBA" id="ARBA00023002"/>
    </source>
</evidence>
<dbReference type="PANTHER" id="PTHR23409:SF18">
    <property type="entry name" value="RIBONUCLEOSIDE-DIPHOSPHATE REDUCTASE SUBUNIT M2"/>
    <property type="match status" value="1"/>
</dbReference>
<comment type="similarity">
    <text evidence="2">Belongs to the ribonucleoside diphosphate reductase small chain family.</text>
</comment>
<evidence type="ECO:0000256" key="6">
    <source>
        <dbReference type="ARBA" id="ARBA00023004"/>
    </source>
</evidence>
<dbReference type="EC" id="1.17.4.1" evidence="3"/>
<dbReference type="InterPro" id="IPR033909">
    <property type="entry name" value="RNR_small"/>
</dbReference>
<evidence type="ECO:0000256" key="4">
    <source>
        <dbReference type="ARBA" id="ARBA00022723"/>
    </source>
</evidence>
<evidence type="ECO:0000256" key="3">
    <source>
        <dbReference type="ARBA" id="ARBA00012274"/>
    </source>
</evidence>
<proteinExistence type="inferred from homology"/>
<dbReference type="GO" id="GO:0046872">
    <property type="term" value="F:metal ion binding"/>
    <property type="evidence" value="ECO:0007669"/>
    <property type="project" value="UniProtKB-KW"/>
</dbReference>
<keyword evidence="4" id="KW-0479">Metal-binding</keyword>
<organismHost>
    <name type="scientific">Homo sapiens</name>
    <name type="common">Human</name>
    <dbReference type="NCBI Taxonomy" id="9606"/>
</organismHost>
<evidence type="ECO:0000313" key="9">
    <source>
        <dbReference type="EMBL" id="AAN01603.1"/>
    </source>
</evidence>
<keyword evidence="5" id="KW-0560">Oxidoreductase</keyword>
<keyword evidence="6" id="KW-0408">Iron</keyword>
<dbReference type="Pfam" id="PF00268">
    <property type="entry name" value="Ribonuc_red_sm"/>
    <property type="match status" value="1"/>
</dbReference>
<sequence length="342" mass="38130">MDPAVSPASTDPLDTHASGAGAAPIPVCPTPERYFYTSQCPDINHLRSLSILNRWLETETELVFVGDEEEDVSKLSEGELGFYRFLFAFLSAADDLVTENLGGLSGLFEQKDILHYYVEQECIEVVHSRVYNIIQLVLFHNNDQARRAYVARTITHPAIRVKVDWLEARVRECDSIPEKFILMILIEGVFFAASFAAIAYLRTNNLLRVTCQSNDLISRDEAVHTTASCYIYNNYLGGHAKPEAARVYRLFREAVDIEIGFIRSQAPTDSSILSPGALAAIENYVRFSADRLLGLIHMQPLYSASAPAPDASFPLSLMSTDKHTNFFECRSTSYAGAVVNDL</sequence>
<dbReference type="SUPFAM" id="SSF47240">
    <property type="entry name" value="Ferritin-like"/>
    <property type="match status" value="1"/>
</dbReference>
<feature type="region of interest" description="Disordered" evidence="7">
    <location>
        <begin position="1"/>
        <end position="22"/>
    </location>
</feature>
<dbReference type="InterPro" id="IPR000358">
    <property type="entry name" value="RNR_small_fam"/>
</dbReference>
<dbReference type="InterPro" id="IPR012348">
    <property type="entry name" value="RNR-like"/>
</dbReference>
<dbReference type="PANTHER" id="PTHR23409">
    <property type="entry name" value="RIBONUCLEOSIDE-DIPHOSPHATE REDUCTASE SMALL CHAIN"/>
    <property type="match status" value="1"/>
</dbReference>
<feature type="transmembrane region" description="Helical" evidence="8">
    <location>
        <begin position="180"/>
        <end position="201"/>
    </location>
</feature>
<dbReference type="EMBL" id="AF305570">
    <property type="protein sequence ID" value="AAN01603.1"/>
    <property type="molecule type" value="Genomic_DNA"/>
</dbReference>
<accession>Q8JV65</accession>
<reference evidence="9" key="1">
    <citation type="submission" date="2000-09" db="EMBL/GenBank/DDBJ databases">
        <title>Cloning, sequencing and expression of ribonucleotide reductase gene of Herpes simplex virus type 2 strain G.</title>
        <authorList>
            <person name="Lee H.H."/>
            <person name="Kim H.J."/>
        </authorList>
    </citation>
    <scope>NUCLEOTIDE SEQUENCE</scope>
</reference>
<dbReference type="Gene3D" id="1.10.620.20">
    <property type="entry name" value="Ribonucleotide Reductase, subunit A"/>
    <property type="match status" value="1"/>
</dbReference>
<dbReference type="GO" id="GO:0004748">
    <property type="term" value="F:ribonucleoside-diphosphate reductase activity, thioredoxin disulfide as acceptor"/>
    <property type="evidence" value="ECO:0007669"/>
    <property type="project" value="UniProtKB-EC"/>
</dbReference>
<keyword evidence="8" id="KW-0472">Membrane</keyword>